<dbReference type="AlphaFoldDB" id="A0A8X7SY33"/>
<sequence length="142" mass="16779">MARSQIAYARAEQVLLQAQESRTRLQLLHGQEEQGQPNEQEGEQGQFYEEEEQEQFYEEEEEEQLEKEQLEEEQEQQERLDEQEEQRLDETLKRENFPSTPSARVQQRLDASVSTPQQGRSNMFTVGYLSPSPNKRSRTSKQ</sequence>
<reference evidence="2" key="1">
    <citation type="submission" date="2016-04" db="EMBL/GenBank/DDBJ databases">
        <authorList>
            <person name="Nguyen H.D."/>
            <person name="Samba Siva P."/>
            <person name="Cullis J."/>
            <person name="Levesque C.A."/>
            <person name="Hambleton S."/>
        </authorList>
    </citation>
    <scope>NUCLEOTIDE SEQUENCE</scope>
    <source>
        <strain evidence="2">DAOMC 236426</strain>
    </source>
</reference>
<dbReference type="Proteomes" id="UP000077684">
    <property type="component" value="Unassembled WGS sequence"/>
</dbReference>
<keyword evidence="3" id="KW-1185">Reference proteome</keyword>
<gene>
    <name evidence="2" type="ORF">A4X06_0g2798</name>
</gene>
<feature type="compositionally biased region" description="Polar residues" evidence="1">
    <location>
        <begin position="112"/>
        <end position="124"/>
    </location>
</feature>
<proteinExistence type="predicted"/>
<evidence type="ECO:0000313" key="3">
    <source>
        <dbReference type="Proteomes" id="UP000077684"/>
    </source>
</evidence>
<feature type="compositionally biased region" description="Acidic residues" evidence="1">
    <location>
        <begin position="48"/>
        <end position="75"/>
    </location>
</feature>
<name>A0A8X7SY33_9BASI</name>
<evidence type="ECO:0000313" key="2">
    <source>
        <dbReference type="EMBL" id="KAE8251133.1"/>
    </source>
</evidence>
<protein>
    <submittedName>
        <fullName evidence="2">Uncharacterized protein</fullName>
    </submittedName>
</protein>
<feature type="compositionally biased region" description="Basic and acidic residues" evidence="1">
    <location>
        <begin position="76"/>
        <end position="96"/>
    </location>
</feature>
<comment type="caution">
    <text evidence="2">The sequence shown here is derived from an EMBL/GenBank/DDBJ whole genome shotgun (WGS) entry which is preliminary data.</text>
</comment>
<organism evidence="2 3">
    <name type="scientific">Tilletia controversa</name>
    <name type="common">dwarf bunt fungus</name>
    <dbReference type="NCBI Taxonomy" id="13291"/>
    <lineage>
        <taxon>Eukaryota</taxon>
        <taxon>Fungi</taxon>
        <taxon>Dikarya</taxon>
        <taxon>Basidiomycota</taxon>
        <taxon>Ustilaginomycotina</taxon>
        <taxon>Exobasidiomycetes</taxon>
        <taxon>Tilletiales</taxon>
        <taxon>Tilletiaceae</taxon>
        <taxon>Tilletia</taxon>
    </lineage>
</organism>
<feature type="region of interest" description="Disordered" evidence="1">
    <location>
        <begin position="25"/>
        <end position="142"/>
    </location>
</feature>
<feature type="compositionally biased region" description="Low complexity" evidence="1">
    <location>
        <begin position="25"/>
        <end position="47"/>
    </location>
</feature>
<accession>A0A8X7SY33</accession>
<reference evidence="2" key="2">
    <citation type="journal article" date="2019" name="IMA Fungus">
        <title>Genome sequencing and comparison of five Tilletia species to identify candidate genes for the detection of regulated species infecting wheat.</title>
        <authorList>
            <person name="Nguyen H.D.T."/>
            <person name="Sultana T."/>
            <person name="Kesanakurti P."/>
            <person name="Hambleton S."/>
        </authorList>
    </citation>
    <scope>NUCLEOTIDE SEQUENCE</scope>
    <source>
        <strain evidence="2">DAOMC 236426</strain>
    </source>
</reference>
<dbReference type="EMBL" id="LWDE02000231">
    <property type="protein sequence ID" value="KAE8251133.1"/>
    <property type="molecule type" value="Genomic_DNA"/>
</dbReference>
<evidence type="ECO:0000256" key="1">
    <source>
        <dbReference type="SAM" id="MobiDB-lite"/>
    </source>
</evidence>